<dbReference type="SMART" id="SM00091">
    <property type="entry name" value="PAS"/>
    <property type="match status" value="1"/>
</dbReference>
<dbReference type="InterPro" id="IPR058031">
    <property type="entry name" value="AAA_lid_NorR"/>
</dbReference>
<dbReference type="InterPro" id="IPR027417">
    <property type="entry name" value="P-loop_NTPase"/>
</dbReference>
<keyword evidence="9" id="KW-1185">Reference proteome</keyword>
<reference evidence="8 9" key="1">
    <citation type="submission" date="2020-12" db="EMBL/GenBank/DDBJ databases">
        <title>Pseudomonas schmalbachii sp. nov. isolated from millipede gut.</title>
        <authorList>
            <person name="Shelomi M."/>
        </authorList>
    </citation>
    <scope>NUCLEOTIDE SEQUENCE [LARGE SCALE GENOMIC DNA]</scope>
    <source>
        <strain evidence="8 9">Milli4</strain>
    </source>
</reference>
<dbReference type="InterPro" id="IPR002197">
    <property type="entry name" value="HTH_Fis"/>
</dbReference>
<feature type="domain" description="PAS" evidence="7">
    <location>
        <begin position="206"/>
        <end position="262"/>
    </location>
</feature>
<dbReference type="CDD" id="cd00009">
    <property type="entry name" value="AAA"/>
    <property type="match status" value="1"/>
</dbReference>
<dbReference type="PROSITE" id="PS00675">
    <property type="entry name" value="SIGMA54_INTERACT_1"/>
    <property type="match status" value="1"/>
</dbReference>
<keyword evidence="5" id="KW-0804">Transcription</keyword>
<sequence length="654" mass="72691">MSVEHYLPRVVVLITHRRQPQQPSRMARIIQQALPDFHGRARIEIVETTLTRLLDEARELESNQRADIFICSGASADYLRQNISTSVLSIHMGEFDLIRALDLARTRATRVGILSFRHTYPELAALQSLFTVAIREATYASFEEARQQVQLLASEGYRVIVGSSTVVQLADEAGVQGVLALNVDSIRRALDNALSICRSRVQSLIQQQRLNAVMRNLSDGVIAVDADGLVQSLNPRMATLLEISADWARGRPLREVMPALEPAALPCSSESQENQLIRIGTKTLAANLTPIIEDGKTDGMVITCREANAIQRADRHIRSLARPRHFTARYRFEQILGDAPAFRETVHLAQLYAQTDSTVLITGESGTGKELLAQSLHNASARQQAPFVAINCAAFPESLLESELFGYEEGAFTGSRKGGKIGLIEAAHTGTLFLDEIGDMPVSLQTRLLRVLQEREVLRLGASEPTPVDLRVVAATHCDLRTRIADGRFREDLFYRLNILRLVVPPLRQRAQDIPMLVNGILGRLSRAPGMPRFETIALPRLMPYLIRHRWPGNIRELENIVERAAISAQVLEGSDRDDSLRTLFPELFEDEHAGFPVSIEPATDDLRSLGKAAEAAHARQVLGACEGNLDETARRLGVSRTTLWRRLRAGRSH</sequence>
<dbReference type="Gene3D" id="3.40.50.10660">
    <property type="entry name" value="PrpR receptor domain-like"/>
    <property type="match status" value="1"/>
</dbReference>
<dbReference type="Pfam" id="PF06506">
    <property type="entry name" value="PrpR_N"/>
    <property type="match status" value="1"/>
</dbReference>
<dbReference type="NCBIfam" id="TIGR02329">
    <property type="entry name" value="propionate_PrpR"/>
    <property type="match status" value="1"/>
</dbReference>
<dbReference type="SMART" id="SM00382">
    <property type="entry name" value="AAA"/>
    <property type="match status" value="1"/>
</dbReference>
<dbReference type="Pfam" id="PF25601">
    <property type="entry name" value="AAA_lid_14"/>
    <property type="match status" value="1"/>
</dbReference>
<proteinExistence type="predicted"/>
<dbReference type="Pfam" id="PF00158">
    <property type="entry name" value="Sigma54_activat"/>
    <property type="match status" value="1"/>
</dbReference>
<keyword evidence="4" id="KW-0238">DNA-binding</keyword>
<dbReference type="InterPro" id="IPR025943">
    <property type="entry name" value="Sigma_54_int_dom_ATP-bd_2"/>
</dbReference>
<dbReference type="Gene3D" id="1.10.8.60">
    <property type="match status" value="1"/>
</dbReference>
<dbReference type="Gene3D" id="3.30.450.20">
    <property type="entry name" value="PAS domain"/>
    <property type="match status" value="1"/>
</dbReference>
<evidence type="ECO:0000259" key="6">
    <source>
        <dbReference type="PROSITE" id="PS50045"/>
    </source>
</evidence>
<dbReference type="RefSeq" id="WP_208313488.1">
    <property type="nucleotide sequence ID" value="NZ_JAELYA010000003.1"/>
</dbReference>
<dbReference type="Gene3D" id="1.10.10.60">
    <property type="entry name" value="Homeodomain-like"/>
    <property type="match status" value="1"/>
</dbReference>
<dbReference type="InterPro" id="IPR000014">
    <property type="entry name" value="PAS"/>
</dbReference>
<dbReference type="PROSITE" id="PS00676">
    <property type="entry name" value="SIGMA54_INTERACT_2"/>
    <property type="match status" value="1"/>
</dbReference>
<keyword evidence="2" id="KW-0067">ATP-binding</keyword>
<gene>
    <name evidence="8" type="primary">prpR</name>
    <name evidence="8" type="ORF">JFY56_09905</name>
</gene>
<dbReference type="PROSITE" id="PS00688">
    <property type="entry name" value="SIGMA54_INTERACT_3"/>
    <property type="match status" value="1"/>
</dbReference>
<dbReference type="InterPro" id="IPR009057">
    <property type="entry name" value="Homeodomain-like_sf"/>
</dbReference>
<dbReference type="SUPFAM" id="SSF55785">
    <property type="entry name" value="PYP-like sensor domain (PAS domain)"/>
    <property type="match status" value="1"/>
</dbReference>
<dbReference type="PANTHER" id="PTHR32071:SF81">
    <property type="entry name" value="PROPIONATE CATABOLISM OPERON REGULATORY PROTEIN"/>
    <property type="match status" value="1"/>
</dbReference>
<evidence type="ECO:0000256" key="1">
    <source>
        <dbReference type="ARBA" id="ARBA00022741"/>
    </source>
</evidence>
<keyword evidence="1" id="KW-0547">Nucleotide-binding</keyword>
<dbReference type="PANTHER" id="PTHR32071">
    <property type="entry name" value="TRANSCRIPTIONAL REGULATORY PROTEIN"/>
    <property type="match status" value="1"/>
</dbReference>
<dbReference type="InterPro" id="IPR013767">
    <property type="entry name" value="PAS_fold"/>
</dbReference>
<evidence type="ECO:0000313" key="8">
    <source>
        <dbReference type="EMBL" id="MBO3275539.1"/>
    </source>
</evidence>
<dbReference type="Proteomes" id="UP000669060">
    <property type="component" value="Unassembled WGS sequence"/>
</dbReference>
<accession>A0ABS3TPE7</accession>
<dbReference type="InterPro" id="IPR025662">
    <property type="entry name" value="Sigma_54_int_dom_ATP-bd_1"/>
</dbReference>
<dbReference type="SUPFAM" id="SSF46689">
    <property type="entry name" value="Homeodomain-like"/>
    <property type="match status" value="1"/>
</dbReference>
<name>A0ABS3TPE7_9PSED</name>
<evidence type="ECO:0000256" key="3">
    <source>
        <dbReference type="ARBA" id="ARBA00023015"/>
    </source>
</evidence>
<evidence type="ECO:0000256" key="2">
    <source>
        <dbReference type="ARBA" id="ARBA00022840"/>
    </source>
</evidence>
<dbReference type="SUPFAM" id="SSF159800">
    <property type="entry name" value="PrpR receptor domain-like"/>
    <property type="match status" value="1"/>
</dbReference>
<dbReference type="InterPro" id="IPR012704">
    <property type="entry name" value="Sig_transdc_resp-reg_PrpR"/>
</dbReference>
<evidence type="ECO:0000313" key="9">
    <source>
        <dbReference type="Proteomes" id="UP000669060"/>
    </source>
</evidence>
<dbReference type="Gene3D" id="3.40.50.300">
    <property type="entry name" value="P-loop containing nucleotide triphosphate hydrolases"/>
    <property type="match status" value="1"/>
</dbReference>
<dbReference type="SUPFAM" id="SSF52540">
    <property type="entry name" value="P-loop containing nucleoside triphosphate hydrolases"/>
    <property type="match status" value="1"/>
</dbReference>
<dbReference type="InterPro" id="IPR035965">
    <property type="entry name" value="PAS-like_dom_sf"/>
</dbReference>
<dbReference type="PROSITE" id="PS50112">
    <property type="entry name" value="PAS"/>
    <property type="match status" value="1"/>
</dbReference>
<dbReference type="Pfam" id="PF02954">
    <property type="entry name" value="HTH_8"/>
    <property type="match status" value="1"/>
</dbReference>
<dbReference type="EMBL" id="JAELYA010000003">
    <property type="protein sequence ID" value="MBO3275539.1"/>
    <property type="molecule type" value="Genomic_DNA"/>
</dbReference>
<dbReference type="InterPro" id="IPR002078">
    <property type="entry name" value="Sigma_54_int"/>
</dbReference>
<dbReference type="Gene3D" id="3.40.50.2300">
    <property type="match status" value="1"/>
</dbReference>
<organism evidence="8 9">
    <name type="scientific">Pseudomonas schmalbachii</name>
    <dbReference type="NCBI Taxonomy" id="2816993"/>
    <lineage>
        <taxon>Bacteria</taxon>
        <taxon>Pseudomonadati</taxon>
        <taxon>Pseudomonadota</taxon>
        <taxon>Gammaproteobacteria</taxon>
        <taxon>Pseudomonadales</taxon>
        <taxon>Pseudomonadaceae</taxon>
        <taxon>Pseudomonas</taxon>
    </lineage>
</organism>
<protein>
    <submittedName>
        <fullName evidence="8">Propionate catabolism operon regulatory protein PrpR</fullName>
    </submittedName>
</protein>
<evidence type="ECO:0000256" key="5">
    <source>
        <dbReference type="ARBA" id="ARBA00023163"/>
    </source>
</evidence>
<feature type="domain" description="Sigma-54 factor interaction" evidence="6">
    <location>
        <begin position="335"/>
        <end position="567"/>
    </location>
</feature>
<dbReference type="Pfam" id="PF00989">
    <property type="entry name" value="PAS"/>
    <property type="match status" value="1"/>
</dbReference>
<dbReference type="InterPro" id="IPR025944">
    <property type="entry name" value="Sigma_54_int_dom_CS"/>
</dbReference>
<dbReference type="InterPro" id="IPR010524">
    <property type="entry name" value="Sig_transdc_resp-reg_PrpR_N"/>
</dbReference>
<dbReference type="InterPro" id="IPR003593">
    <property type="entry name" value="AAA+_ATPase"/>
</dbReference>
<evidence type="ECO:0000256" key="4">
    <source>
        <dbReference type="ARBA" id="ARBA00023125"/>
    </source>
</evidence>
<keyword evidence="3" id="KW-0805">Transcription regulation</keyword>
<evidence type="ECO:0000259" key="7">
    <source>
        <dbReference type="PROSITE" id="PS50112"/>
    </source>
</evidence>
<comment type="caution">
    <text evidence="8">The sequence shown here is derived from an EMBL/GenBank/DDBJ whole genome shotgun (WGS) entry which is preliminary data.</text>
</comment>
<dbReference type="PROSITE" id="PS50045">
    <property type="entry name" value="SIGMA54_INTERACT_4"/>
    <property type="match status" value="1"/>
</dbReference>